<reference evidence="1 2" key="1">
    <citation type="submission" date="2019-10" db="EMBL/GenBank/DDBJ databases">
        <title>Cognatihalovulum marinum gen. nov. sp. nov., a new member of the family Rhodobacteraceae isolated from deep seawater of the Northwest Indian Ocean.</title>
        <authorList>
            <person name="Ruan C."/>
            <person name="Wang J."/>
            <person name="Zheng X."/>
            <person name="Song L."/>
            <person name="Zhu Y."/>
            <person name="Huang Y."/>
            <person name="Lu Z."/>
            <person name="Du W."/>
            <person name="Huang L."/>
            <person name="Dai X."/>
        </authorList>
    </citation>
    <scope>NUCLEOTIDE SEQUENCE [LARGE SCALE GENOMIC DNA]</scope>
    <source>
        <strain evidence="1 2">2CG4</strain>
    </source>
</reference>
<dbReference type="EMBL" id="WIND01000002">
    <property type="protein sequence ID" value="MSU88632.1"/>
    <property type="molecule type" value="Genomic_DNA"/>
</dbReference>
<dbReference type="RefSeq" id="WP_154444879.1">
    <property type="nucleotide sequence ID" value="NZ_WIND01000002.1"/>
</dbReference>
<dbReference type="Proteomes" id="UP000474957">
    <property type="component" value="Unassembled WGS sequence"/>
</dbReference>
<protein>
    <submittedName>
        <fullName evidence="1">Uncharacterized protein</fullName>
    </submittedName>
</protein>
<accession>A0A6L5YXN7</accession>
<name>A0A6L5YXN7_9RHOB</name>
<dbReference type="AlphaFoldDB" id="A0A6L5YXN7"/>
<sequence length="189" mass="20327">MKVVEVEYGRYLLKAGVQKNGALGRAFIRAKQGAGILCEVKAKTPDLAIEALKQALDETDRAARKNRRRDEKLEFDVPTVAEYQLALSKISPDGSYRSMLEAHARAGREGLTAGQLAEAAGYANFNAANLHYGKLGREVADFLGVALPASTARPGEDVATGVLAGIGPEEGIFVWVMRPELRAALGYPE</sequence>
<evidence type="ECO:0000313" key="1">
    <source>
        <dbReference type="EMBL" id="MSU88632.1"/>
    </source>
</evidence>
<organism evidence="1 2">
    <name type="scientific">Halovulum marinum</name>
    <dbReference type="NCBI Taxonomy" id="2662447"/>
    <lineage>
        <taxon>Bacteria</taxon>
        <taxon>Pseudomonadati</taxon>
        <taxon>Pseudomonadota</taxon>
        <taxon>Alphaproteobacteria</taxon>
        <taxon>Rhodobacterales</taxon>
        <taxon>Paracoccaceae</taxon>
        <taxon>Halovulum</taxon>
    </lineage>
</organism>
<evidence type="ECO:0000313" key="2">
    <source>
        <dbReference type="Proteomes" id="UP000474957"/>
    </source>
</evidence>
<keyword evidence="2" id="KW-1185">Reference proteome</keyword>
<gene>
    <name evidence="1" type="ORF">GE300_03230</name>
</gene>
<comment type="caution">
    <text evidence="1">The sequence shown here is derived from an EMBL/GenBank/DDBJ whole genome shotgun (WGS) entry which is preliminary data.</text>
</comment>
<proteinExistence type="predicted"/>